<dbReference type="InterPro" id="IPR011008">
    <property type="entry name" value="Dimeric_a/b-barrel"/>
</dbReference>
<dbReference type="InterPro" id="IPR036388">
    <property type="entry name" value="WH-like_DNA-bd_sf"/>
</dbReference>
<dbReference type="InterPro" id="IPR000485">
    <property type="entry name" value="AsnC-type_HTH_dom"/>
</dbReference>
<dbReference type="Pfam" id="PF13404">
    <property type="entry name" value="HTH_AsnC-type"/>
    <property type="match status" value="2"/>
</dbReference>
<dbReference type="RefSeq" id="WP_086724279.1">
    <property type="nucleotide sequence ID" value="NZ_MUBM01000059.1"/>
</dbReference>
<dbReference type="PANTHER" id="PTHR30154:SF34">
    <property type="entry name" value="TRANSCRIPTIONAL REGULATOR AZLB"/>
    <property type="match status" value="1"/>
</dbReference>
<dbReference type="PRINTS" id="PR00033">
    <property type="entry name" value="HTHASNC"/>
</dbReference>
<dbReference type="Gene3D" id="1.10.10.10">
    <property type="entry name" value="Winged helix-like DNA-binding domain superfamily/Winged helix DNA-binding domain"/>
    <property type="match status" value="2"/>
</dbReference>
<reference evidence="6 7" key="1">
    <citation type="submission" date="2024-06" db="EMBL/GenBank/DDBJ databases">
        <title>The Natural Products Discovery Center: Release of the First 8490 Sequenced Strains for Exploring Actinobacteria Biosynthetic Diversity.</title>
        <authorList>
            <person name="Kalkreuter E."/>
            <person name="Kautsar S.A."/>
            <person name="Yang D."/>
            <person name="Bader C.D."/>
            <person name="Teijaro C.N."/>
            <person name="Fluegel L."/>
            <person name="Davis C.M."/>
            <person name="Simpson J.R."/>
            <person name="Lauterbach L."/>
            <person name="Steele A.D."/>
            <person name="Gui C."/>
            <person name="Meng S."/>
            <person name="Li G."/>
            <person name="Viehrig K."/>
            <person name="Ye F."/>
            <person name="Su P."/>
            <person name="Kiefer A.F."/>
            <person name="Nichols A."/>
            <person name="Cepeda A.J."/>
            <person name="Yan W."/>
            <person name="Fan B."/>
            <person name="Jiang Y."/>
            <person name="Adhikari A."/>
            <person name="Zheng C.-J."/>
            <person name="Schuster L."/>
            <person name="Cowan T.M."/>
            <person name="Smanski M.J."/>
            <person name="Chevrette M.G."/>
            <person name="De Carvalho L.P.S."/>
            <person name="Shen B."/>
        </authorList>
    </citation>
    <scope>NUCLEOTIDE SEQUENCE [LARGE SCALE GENOMIC DNA]</scope>
    <source>
        <strain evidence="6 7">NPDC000634</strain>
    </source>
</reference>
<sequence length="346" mass="36809">MVDLPLDTVDTGVLAALQANPRASWGQIARALEASESTVARRATRLFDSGLVRVIGVVDVLRCGVGVPALVRLQCTPGSSNAVAEKVAAHSQVRFAAVVAGSADVVAEVVLGTHDSANAVIDEELGKLPGVAGTETSFVMSTFVSNHDWGRHLLPDPQLVEGLKPPEPTPAQPHEGFTQLEQSILDALADNGRLSYTALASTCGVSESIARRRTDSLVDRGCLRFRTLVEPQLLGYEVEFDLLLTVAPAQLLAACEQLARCPDVRYLSAVTGPANISAQIALRRYQEIFGFLNETVGALPGVHTVETMVSLRVLKRAFAEVPPSVQAAPPRKRGNDTTSTTENSDD</sequence>
<keyword evidence="1" id="KW-0805">Transcription regulation</keyword>
<dbReference type="SMART" id="SM00344">
    <property type="entry name" value="HTH_ASNC"/>
    <property type="match status" value="2"/>
</dbReference>
<dbReference type="Proteomes" id="UP001458415">
    <property type="component" value="Unassembled WGS sequence"/>
</dbReference>
<name>A0ABV1W856_9ACTN</name>
<keyword evidence="3" id="KW-0804">Transcription</keyword>
<gene>
    <name evidence="6" type="ORF">ABT317_26280</name>
</gene>
<dbReference type="EMBL" id="JBEPCU010000540">
    <property type="protein sequence ID" value="MER6980383.1"/>
    <property type="molecule type" value="Genomic_DNA"/>
</dbReference>
<evidence type="ECO:0000256" key="1">
    <source>
        <dbReference type="ARBA" id="ARBA00023015"/>
    </source>
</evidence>
<dbReference type="InterPro" id="IPR019888">
    <property type="entry name" value="Tscrpt_reg_AsnC-like"/>
</dbReference>
<evidence type="ECO:0000313" key="6">
    <source>
        <dbReference type="EMBL" id="MER6980383.1"/>
    </source>
</evidence>
<evidence type="ECO:0000256" key="4">
    <source>
        <dbReference type="SAM" id="MobiDB-lite"/>
    </source>
</evidence>
<evidence type="ECO:0000313" key="7">
    <source>
        <dbReference type="Proteomes" id="UP001458415"/>
    </source>
</evidence>
<feature type="compositionally biased region" description="Low complexity" evidence="4">
    <location>
        <begin position="336"/>
        <end position="346"/>
    </location>
</feature>
<dbReference type="Gene3D" id="3.30.70.920">
    <property type="match status" value="2"/>
</dbReference>
<dbReference type="SUPFAM" id="SSF46785">
    <property type="entry name" value="Winged helix' DNA-binding domain"/>
    <property type="match status" value="2"/>
</dbReference>
<keyword evidence="2" id="KW-0238">DNA-binding</keyword>
<organism evidence="6 7">
    <name type="scientific">Streptomyces carpinensis</name>
    <dbReference type="NCBI Taxonomy" id="66369"/>
    <lineage>
        <taxon>Bacteria</taxon>
        <taxon>Bacillati</taxon>
        <taxon>Actinomycetota</taxon>
        <taxon>Actinomycetes</taxon>
        <taxon>Kitasatosporales</taxon>
        <taxon>Streptomycetaceae</taxon>
        <taxon>Streptomyces</taxon>
    </lineage>
</organism>
<evidence type="ECO:0000259" key="5">
    <source>
        <dbReference type="PROSITE" id="PS50956"/>
    </source>
</evidence>
<dbReference type="Pfam" id="PF01037">
    <property type="entry name" value="AsnC_trans_reg"/>
    <property type="match status" value="2"/>
</dbReference>
<dbReference type="InterPro" id="IPR019887">
    <property type="entry name" value="Tscrpt_reg_AsnC/Lrp_C"/>
</dbReference>
<accession>A0ABV1W856</accession>
<dbReference type="InterPro" id="IPR036390">
    <property type="entry name" value="WH_DNA-bd_sf"/>
</dbReference>
<comment type="caution">
    <text evidence="6">The sequence shown here is derived from an EMBL/GenBank/DDBJ whole genome shotgun (WGS) entry which is preliminary data.</text>
</comment>
<proteinExistence type="predicted"/>
<dbReference type="PROSITE" id="PS50956">
    <property type="entry name" value="HTH_ASNC_2"/>
    <property type="match status" value="1"/>
</dbReference>
<feature type="domain" description="HTH asnC-type" evidence="5">
    <location>
        <begin position="177"/>
        <end position="237"/>
    </location>
</feature>
<evidence type="ECO:0000256" key="3">
    <source>
        <dbReference type="ARBA" id="ARBA00023163"/>
    </source>
</evidence>
<feature type="region of interest" description="Disordered" evidence="4">
    <location>
        <begin position="324"/>
        <end position="346"/>
    </location>
</feature>
<dbReference type="SUPFAM" id="SSF54909">
    <property type="entry name" value="Dimeric alpha+beta barrel"/>
    <property type="match status" value="2"/>
</dbReference>
<keyword evidence="7" id="KW-1185">Reference proteome</keyword>
<dbReference type="PANTHER" id="PTHR30154">
    <property type="entry name" value="LEUCINE-RESPONSIVE REGULATORY PROTEIN"/>
    <property type="match status" value="1"/>
</dbReference>
<protein>
    <submittedName>
        <fullName evidence="6">Lrp/AsnC family transcriptional regulator</fullName>
    </submittedName>
</protein>
<evidence type="ECO:0000256" key="2">
    <source>
        <dbReference type="ARBA" id="ARBA00023125"/>
    </source>
</evidence>